<comment type="caution">
    <text evidence="1">The sequence shown here is derived from an EMBL/GenBank/DDBJ whole genome shotgun (WGS) entry which is preliminary data.</text>
</comment>
<evidence type="ECO:0000313" key="2">
    <source>
        <dbReference type="Proteomes" id="UP000295507"/>
    </source>
</evidence>
<sequence length="124" mass="13186">MDERPLLGHTTGTDMLRTLLPVLAIAAATFSQPAFAFGPAAMGRDLMHTASIGHVAEDLQVTRVGFVRPNVPQVLGEATQVQGVDQDVSDYSRQLGTVVSFAFRSMFAKTADALNAGQLLGSLR</sequence>
<gene>
    <name evidence="1" type="ORF">EV129_12844</name>
</gene>
<reference evidence="1 2" key="1">
    <citation type="submission" date="2019-03" db="EMBL/GenBank/DDBJ databases">
        <title>Genomic Encyclopedia of Type Strains, Phase IV (KMG-V): Genome sequencing to study the core and pangenomes of soil and plant-associated prokaryotes.</title>
        <authorList>
            <person name="Whitman W."/>
        </authorList>
    </citation>
    <scope>NUCLEOTIDE SEQUENCE [LARGE SCALE GENOMIC DNA]</scope>
    <source>
        <strain evidence="1 2">IE4868</strain>
    </source>
</reference>
<accession>A0A4R3R818</accession>
<organism evidence="1 2">
    <name type="scientific">Rhizobium azibense</name>
    <dbReference type="NCBI Taxonomy" id="1136135"/>
    <lineage>
        <taxon>Bacteria</taxon>
        <taxon>Pseudomonadati</taxon>
        <taxon>Pseudomonadota</taxon>
        <taxon>Alphaproteobacteria</taxon>
        <taxon>Hyphomicrobiales</taxon>
        <taxon>Rhizobiaceae</taxon>
        <taxon>Rhizobium/Agrobacterium group</taxon>
        <taxon>Rhizobium</taxon>
    </lineage>
</organism>
<evidence type="ECO:0000313" key="1">
    <source>
        <dbReference type="EMBL" id="TCU31418.1"/>
    </source>
</evidence>
<protein>
    <submittedName>
        <fullName evidence="1">Uncharacterized protein</fullName>
    </submittedName>
</protein>
<name>A0A4R3R818_9HYPH</name>
<dbReference type="EMBL" id="SMBK01000028">
    <property type="protein sequence ID" value="TCU31418.1"/>
    <property type="molecule type" value="Genomic_DNA"/>
</dbReference>
<proteinExistence type="predicted"/>
<dbReference type="AlphaFoldDB" id="A0A4R3R818"/>
<dbReference type="Proteomes" id="UP000295507">
    <property type="component" value="Unassembled WGS sequence"/>
</dbReference>